<dbReference type="Gene3D" id="3.90.79.10">
    <property type="entry name" value="Nucleoside Triphosphate Pyrophosphohydrolase"/>
    <property type="match status" value="1"/>
</dbReference>
<evidence type="ECO:0000313" key="24">
    <source>
        <dbReference type="Proteomes" id="UP001595945"/>
    </source>
</evidence>
<comment type="cofactor">
    <cofactor evidence="1">
        <name>Mg(2+)</name>
        <dbReference type="ChEBI" id="CHEBI:18420"/>
    </cofactor>
</comment>
<evidence type="ECO:0000256" key="19">
    <source>
        <dbReference type="ARBA" id="ARBA00048894"/>
    </source>
</evidence>
<dbReference type="CDD" id="cd03427">
    <property type="entry name" value="NUDIX_MTH1_Nudt1"/>
    <property type="match status" value="1"/>
</dbReference>
<dbReference type="RefSeq" id="WP_254270581.1">
    <property type="nucleotide sequence ID" value="NZ_CP100402.1"/>
</dbReference>
<evidence type="ECO:0000256" key="16">
    <source>
        <dbReference type="ARBA" id="ARBA00031927"/>
    </source>
</evidence>
<evidence type="ECO:0000256" key="14">
    <source>
        <dbReference type="ARBA" id="ARBA00030634"/>
    </source>
</evidence>
<evidence type="ECO:0000259" key="22">
    <source>
        <dbReference type="PROSITE" id="PS51462"/>
    </source>
</evidence>
<evidence type="ECO:0000256" key="13">
    <source>
        <dbReference type="ARBA" id="ARBA00029673"/>
    </source>
</evidence>
<dbReference type="GO" id="GO:0046872">
    <property type="term" value="F:metal ion binding"/>
    <property type="evidence" value="ECO:0007669"/>
    <property type="project" value="UniProtKB-KW"/>
</dbReference>
<dbReference type="InterPro" id="IPR000086">
    <property type="entry name" value="NUDIX_hydrolase_dom"/>
</dbReference>
<accession>A0ABD5Q8R9</accession>
<dbReference type="EC" id="3.6.1.56" evidence="11"/>
<dbReference type="Pfam" id="PF00293">
    <property type="entry name" value="NUDIX"/>
    <property type="match status" value="1"/>
</dbReference>
<dbReference type="GeneID" id="73047668"/>
<evidence type="ECO:0000313" key="23">
    <source>
        <dbReference type="EMBL" id="MFC4827105.1"/>
    </source>
</evidence>
<evidence type="ECO:0000256" key="18">
    <source>
        <dbReference type="ARBA" id="ARBA00048002"/>
    </source>
</evidence>
<proteinExistence type="inferred from homology"/>
<keyword evidence="4" id="KW-0479">Metal-binding</keyword>
<comment type="catalytic activity">
    <reaction evidence="10">
        <text>2-oxo-ATP + H2O = 2-oxo-AMP + diphosphate + H(+)</text>
        <dbReference type="Rhea" id="RHEA:67392"/>
        <dbReference type="ChEBI" id="CHEBI:15377"/>
        <dbReference type="ChEBI" id="CHEBI:15378"/>
        <dbReference type="ChEBI" id="CHEBI:33019"/>
        <dbReference type="ChEBI" id="CHEBI:71395"/>
        <dbReference type="ChEBI" id="CHEBI:172878"/>
    </reaction>
    <physiologicalReaction direction="left-to-right" evidence="10">
        <dbReference type="Rhea" id="RHEA:67393"/>
    </physiologicalReaction>
</comment>
<comment type="function">
    <text evidence="21">Oxidized purine nucleoside triphosphate hydrolase which is a prominent sanitizer of the oxidized nucleotide pool. Catalyzes the hydrolysis of 2-oxo-dATP (2-hydroxy-dATP) into 2-oxo-dAMP. Also has a significant hydrolase activity toward 2-oxo-ATP, 8-oxo-dGTP and 8-oxo-dATP. Through the hydrolysis of oxidized purine nucleoside triphosphates, prevents their incorporation into DNA and the subsequent transversions A:T to C:G and G:C to T:A. Also catalyzes the hydrolysis of methylated purine nucleoside triphosphate preventing their integration into DNA. Through this antimutagenic activity protects cells from oxidative stress.</text>
</comment>
<evidence type="ECO:0000256" key="10">
    <source>
        <dbReference type="ARBA" id="ARBA00024596"/>
    </source>
</evidence>
<dbReference type="PANTHER" id="PTHR43758">
    <property type="entry name" value="7,8-DIHYDRO-8-OXOGUANINE TRIPHOSPHATASE"/>
    <property type="match status" value="1"/>
</dbReference>
<evidence type="ECO:0000256" key="2">
    <source>
        <dbReference type="ARBA" id="ARBA00005582"/>
    </source>
</evidence>
<keyword evidence="24" id="KW-1185">Reference proteome</keyword>
<comment type="catalytic activity">
    <reaction evidence="18">
        <text>N(6)-methyl-ATP + H2O = N(6)-methyl-AMP + diphosphate + H(+)</text>
        <dbReference type="Rhea" id="RHEA:67608"/>
        <dbReference type="ChEBI" id="CHEBI:15377"/>
        <dbReference type="ChEBI" id="CHEBI:15378"/>
        <dbReference type="ChEBI" id="CHEBI:33019"/>
        <dbReference type="ChEBI" id="CHEBI:144842"/>
        <dbReference type="ChEBI" id="CHEBI:172873"/>
    </reaction>
    <physiologicalReaction direction="left-to-right" evidence="18">
        <dbReference type="Rhea" id="RHEA:67609"/>
    </physiologicalReaction>
</comment>
<evidence type="ECO:0000256" key="5">
    <source>
        <dbReference type="ARBA" id="ARBA00022801"/>
    </source>
</evidence>
<dbReference type="PRINTS" id="PR01403">
    <property type="entry name" value="8OXTPHPHTASE"/>
</dbReference>
<evidence type="ECO:0000256" key="7">
    <source>
        <dbReference type="ARBA" id="ARBA00024448"/>
    </source>
</evidence>
<comment type="similarity">
    <text evidence="2">Belongs to the Nudix hydrolase family.</text>
</comment>
<evidence type="ECO:0000256" key="3">
    <source>
        <dbReference type="ARBA" id="ARBA00011245"/>
    </source>
</evidence>
<name>A0ABD5Q8R9_9EURY</name>
<dbReference type="GO" id="GO:0008828">
    <property type="term" value="F:dATP diphosphatase activity"/>
    <property type="evidence" value="ECO:0007669"/>
    <property type="project" value="UniProtKB-EC"/>
</dbReference>
<organism evidence="23 24">
    <name type="scientific">Halorussus aquaticus</name>
    <dbReference type="NCBI Taxonomy" id="2953748"/>
    <lineage>
        <taxon>Archaea</taxon>
        <taxon>Methanobacteriati</taxon>
        <taxon>Methanobacteriota</taxon>
        <taxon>Stenosarchaea group</taxon>
        <taxon>Halobacteria</taxon>
        <taxon>Halobacteriales</taxon>
        <taxon>Haladaptataceae</taxon>
        <taxon>Halorussus</taxon>
    </lineage>
</organism>
<comment type="catalytic activity">
    <reaction evidence="19">
        <text>O(6)-methyl-dGTP + H2O = O(6)-methyl-dGMP + diphosphate + H(+)</text>
        <dbReference type="Rhea" id="RHEA:67600"/>
        <dbReference type="ChEBI" id="CHEBI:15377"/>
        <dbReference type="ChEBI" id="CHEBI:15378"/>
        <dbReference type="ChEBI" id="CHEBI:33019"/>
        <dbReference type="ChEBI" id="CHEBI:169974"/>
        <dbReference type="ChEBI" id="CHEBI:169975"/>
    </reaction>
    <physiologicalReaction direction="left-to-right" evidence="19">
        <dbReference type="Rhea" id="RHEA:67601"/>
    </physiologicalReaction>
</comment>
<evidence type="ECO:0000256" key="6">
    <source>
        <dbReference type="ARBA" id="ARBA00022842"/>
    </source>
</evidence>
<dbReference type="EMBL" id="JBHSHT010000005">
    <property type="protein sequence ID" value="MFC4827105.1"/>
    <property type="molecule type" value="Genomic_DNA"/>
</dbReference>
<comment type="catalytic activity">
    <reaction evidence="20">
        <text>N(6)-methyl-dATP + H2O = N(6)-methyl-dAMP + diphosphate + H(+)</text>
        <dbReference type="Rhea" id="RHEA:67604"/>
        <dbReference type="ChEBI" id="CHEBI:15377"/>
        <dbReference type="ChEBI" id="CHEBI:15378"/>
        <dbReference type="ChEBI" id="CHEBI:33019"/>
        <dbReference type="ChEBI" id="CHEBI:169976"/>
        <dbReference type="ChEBI" id="CHEBI:172872"/>
    </reaction>
    <physiologicalReaction direction="left-to-right" evidence="20">
        <dbReference type="Rhea" id="RHEA:67605"/>
    </physiologicalReaction>
</comment>
<evidence type="ECO:0000256" key="21">
    <source>
        <dbReference type="ARBA" id="ARBA00053094"/>
    </source>
</evidence>
<dbReference type="Proteomes" id="UP001595945">
    <property type="component" value="Unassembled WGS sequence"/>
</dbReference>
<dbReference type="InterPro" id="IPR015797">
    <property type="entry name" value="NUDIX_hydrolase-like_dom_sf"/>
</dbReference>
<comment type="subunit">
    <text evidence="3">Monomer.</text>
</comment>
<feature type="domain" description="Nudix hydrolase" evidence="22">
    <location>
        <begin position="1"/>
        <end position="125"/>
    </location>
</feature>
<evidence type="ECO:0000256" key="15">
    <source>
        <dbReference type="ARBA" id="ARBA00030682"/>
    </source>
</evidence>
<comment type="catalytic activity">
    <reaction evidence="7">
        <text>8-oxo-dATP + H2O = 8-oxo-dAMP + diphosphate + H(+)</text>
        <dbReference type="Rhea" id="RHEA:65396"/>
        <dbReference type="ChEBI" id="CHEBI:15377"/>
        <dbReference type="ChEBI" id="CHEBI:15378"/>
        <dbReference type="ChEBI" id="CHEBI:33019"/>
        <dbReference type="ChEBI" id="CHEBI:71361"/>
        <dbReference type="ChEBI" id="CHEBI:172871"/>
    </reaction>
    <physiologicalReaction direction="left-to-right" evidence="7">
        <dbReference type="Rhea" id="RHEA:65397"/>
    </physiologicalReaction>
</comment>
<evidence type="ECO:0000256" key="12">
    <source>
        <dbReference type="ARBA" id="ARBA00026218"/>
    </source>
</evidence>
<comment type="caution">
    <text evidence="23">The sequence shown here is derived from an EMBL/GenBank/DDBJ whole genome shotgun (WGS) entry which is preliminary data.</text>
</comment>
<dbReference type="PANTHER" id="PTHR43758:SF2">
    <property type="entry name" value="OXIDIZED PURINE NUCLEOSIDE TRIPHOSPHATE HYDROLASE"/>
    <property type="match status" value="1"/>
</dbReference>
<evidence type="ECO:0000256" key="9">
    <source>
        <dbReference type="ARBA" id="ARBA00024486"/>
    </source>
</evidence>
<gene>
    <name evidence="23" type="ORF">ACFO9K_22955</name>
</gene>
<dbReference type="InterPro" id="IPR003563">
    <property type="entry name" value="8ODP"/>
</dbReference>
<evidence type="ECO:0000256" key="20">
    <source>
        <dbReference type="ARBA" id="ARBA00049032"/>
    </source>
</evidence>
<reference evidence="23 24" key="1">
    <citation type="journal article" date="2019" name="Int. J. Syst. Evol. Microbiol.">
        <title>The Global Catalogue of Microorganisms (GCM) 10K type strain sequencing project: providing services to taxonomists for standard genome sequencing and annotation.</title>
        <authorList>
            <consortium name="The Broad Institute Genomics Platform"/>
            <consortium name="The Broad Institute Genome Sequencing Center for Infectious Disease"/>
            <person name="Wu L."/>
            <person name="Ma J."/>
        </authorList>
    </citation>
    <scope>NUCLEOTIDE SEQUENCE [LARGE SCALE GENOMIC DNA]</scope>
    <source>
        <strain evidence="23 24">XZYJ18</strain>
    </source>
</reference>
<dbReference type="PROSITE" id="PS51462">
    <property type="entry name" value="NUDIX"/>
    <property type="match status" value="1"/>
</dbReference>
<comment type="catalytic activity">
    <reaction evidence="9">
        <text>8-oxo-dGTP + H2O = 8-oxo-dGMP + diphosphate + H(+)</text>
        <dbReference type="Rhea" id="RHEA:31575"/>
        <dbReference type="ChEBI" id="CHEBI:15377"/>
        <dbReference type="ChEBI" id="CHEBI:15378"/>
        <dbReference type="ChEBI" id="CHEBI:33019"/>
        <dbReference type="ChEBI" id="CHEBI:63224"/>
        <dbReference type="ChEBI" id="CHEBI:77896"/>
    </reaction>
    <physiologicalReaction direction="left-to-right" evidence="9">
        <dbReference type="Rhea" id="RHEA:31576"/>
    </physiologicalReaction>
</comment>
<dbReference type="AlphaFoldDB" id="A0ABD5Q8R9"/>
<keyword evidence="5" id="KW-0378">Hydrolase</keyword>
<comment type="catalytic activity">
    <reaction evidence="8">
        <text>2-oxo-dATP + H2O = 2-oxo-dAMP + diphosphate + H(+)</text>
        <dbReference type="Rhea" id="RHEA:31583"/>
        <dbReference type="ChEBI" id="CHEBI:15377"/>
        <dbReference type="ChEBI" id="CHEBI:15378"/>
        <dbReference type="ChEBI" id="CHEBI:33019"/>
        <dbReference type="ChEBI" id="CHEBI:63212"/>
        <dbReference type="ChEBI" id="CHEBI:77897"/>
        <dbReference type="EC" id="3.6.1.56"/>
    </reaction>
    <physiologicalReaction direction="left-to-right" evidence="8">
        <dbReference type="Rhea" id="RHEA:31584"/>
    </physiologicalReaction>
</comment>
<evidence type="ECO:0000256" key="11">
    <source>
        <dbReference type="ARBA" id="ARBA00026103"/>
    </source>
</evidence>
<sequence>MRDATLCYVFDGNDVLFIEKKRGHGEGRYVGPGGKVENGESIAEGAIRETREETSIIVDSVEKKGELEFYFAEEPFMQVHVFRSDSYSGKPAESEEAIPVWLDATDLPYDEMWKADKHWLPHLIEGTTFTGTFWYDEDGDDLHEYSLETDSKL</sequence>
<protein>
    <recommendedName>
        <fullName evidence="12">Oxidized purine nucleoside triphosphate hydrolase</fullName>
        <ecNumber evidence="11">3.6.1.56</ecNumber>
    </recommendedName>
    <alternativeName>
        <fullName evidence="16">2-hydroxy-dATP diphosphatase</fullName>
    </alternativeName>
    <alternativeName>
        <fullName evidence="15">7,8-dihydro-8-oxoguanine triphosphatase</fullName>
    </alternativeName>
    <alternativeName>
        <fullName evidence="14">8-oxo-dGTPase</fullName>
    </alternativeName>
    <alternativeName>
        <fullName evidence="17">Methylated purine nucleoside triphosphate hydrolase</fullName>
    </alternativeName>
    <alternativeName>
        <fullName evidence="13">Nucleoside diphosphate-linked moiety X motif 1</fullName>
    </alternativeName>
</protein>
<evidence type="ECO:0000256" key="17">
    <source>
        <dbReference type="ARBA" id="ARBA00032071"/>
    </source>
</evidence>
<keyword evidence="6" id="KW-0460">Magnesium</keyword>
<evidence type="ECO:0000256" key="4">
    <source>
        <dbReference type="ARBA" id="ARBA00022723"/>
    </source>
</evidence>
<evidence type="ECO:0000256" key="1">
    <source>
        <dbReference type="ARBA" id="ARBA00001946"/>
    </source>
</evidence>
<dbReference type="SUPFAM" id="SSF55811">
    <property type="entry name" value="Nudix"/>
    <property type="match status" value="1"/>
</dbReference>
<evidence type="ECO:0000256" key="8">
    <source>
        <dbReference type="ARBA" id="ARBA00024459"/>
    </source>
</evidence>